<accession>A0A4X2LYJ2</accession>
<dbReference type="InterPro" id="IPR001427">
    <property type="entry name" value="RNaseA"/>
</dbReference>
<gene>
    <name evidence="11" type="primary">LOC114028850</name>
</gene>
<keyword evidence="12" id="KW-1185">Reference proteome</keyword>
<dbReference type="OMA" id="PCAYRAR"/>
<evidence type="ECO:0000256" key="5">
    <source>
        <dbReference type="ARBA" id="ARBA00022759"/>
    </source>
</evidence>
<evidence type="ECO:0000256" key="8">
    <source>
        <dbReference type="RuleBase" id="RU000651"/>
    </source>
</evidence>
<dbReference type="GO" id="GO:0050830">
    <property type="term" value="P:defense response to Gram-positive bacterium"/>
    <property type="evidence" value="ECO:0007669"/>
    <property type="project" value="TreeGrafter"/>
</dbReference>
<feature type="compositionally biased region" description="Basic and acidic residues" evidence="9">
    <location>
        <begin position="29"/>
        <end position="40"/>
    </location>
</feature>
<feature type="signal peptide" evidence="8">
    <location>
        <begin position="1"/>
        <end position="26"/>
    </location>
</feature>
<keyword evidence="8" id="KW-0732">Signal</keyword>
<evidence type="ECO:0000313" key="12">
    <source>
        <dbReference type="Proteomes" id="UP000314987"/>
    </source>
</evidence>
<reference evidence="11" key="2">
    <citation type="submission" date="2025-08" db="UniProtKB">
        <authorList>
            <consortium name="Ensembl"/>
        </authorList>
    </citation>
    <scope>IDENTIFICATION</scope>
</reference>
<organism evidence="11 12">
    <name type="scientific">Vombatus ursinus</name>
    <name type="common">Common wombat</name>
    <dbReference type="NCBI Taxonomy" id="29139"/>
    <lineage>
        <taxon>Eukaryota</taxon>
        <taxon>Metazoa</taxon>
        <taxon>Chordata</taxon>
        <taxon>Craniata</taxon>
        <taxon>Vertebrata</taxon>
        <taxon>Euteleostomi</taxon>
        <taxon>Mammalia</taxon>
        <taxon>Metatheria</taxon>
        <taxon>Diprotodontia</taxon>
        <taxon>Vombatidae</taxon>
        <taxon>Vombatus</taxon>
    </lineage>
</organism>
<dbReference type="GeneID" id="114028850"/>
<comment type="subcellular location">
    <subcellularLocation>
        <location evidence="1">Secreted</location>
    </subcellularLocation>
</comment>
<dbReference type="GO" id="GO:0016787">
    <property type="term" value="F:hydrolase activity"/>
    <property type="evidence" value="ECO:0007669"/>
    <property type="project" value="UniProtKB-KW"/>
</dbReference>
<evidence type="ECO:0000256" key="4">
    <source>
        <dbReference type="ARBA" id="ARBA00022722"/>
    </source>
</evidence>
<dbReference type="GO" id="GO:0003676">
    <property type="term" value="F:nucleic acid binding"/>
    <property type="evidence" value="ECO:0007669"/>
    <property type="project" value="InterPro"/>
</dbReference>
<dbReference type="OrthoDB" id="8573660at2759"/>
<dbReference type="GO" id="GO:0004519">
    <property type="term" value="F:endonuclease activity"/>
    <property type="evidence" value="ECO:0007669"/>
    <property type="project" value="UniProtKB-KW"/>
</dbReference>
<keyword evidence="4 8" id="KW-0540">Nuclease</keyword>
<dbReference type="PANTHER" id="PTHR11437">
    <property type="entry name" value="RIBONUCLEASE"/>
    <property type="match status" value="1"/>
</dbReference>
<feature type="chain" id="PRO_5021498672" description="Ribonuclease A-domain domain-containing protein" evidence="8">
    <location>
        <begin position="27"/>
        <end position="152"/>
    </location>
</feature>
<evidence type="ECO:0000256" key="7">
    <source>
        <dbReference type="ARBA" id="ARBA00023157"/>
    </source>
</evidence>
<dbReference type="GO" id="GO:0005576">
    <property type="term" value="C:extracellular region"/>
    <property type="evidence" value="ECO:0007669"/>
    <property type="project" value="UniProtKB-SubCell"/>
</dbReference>
<feature type="region of interest" description="Disordered" evidence="9">
    <location>
        <begin position="28"/>
        <end position="48"/>
    </location>
</feature>
<keyword evidence="7" id="KW-1015">Disulfide bond</keyword>
<evidence type="ECO:0000256" key="9">
    <source>
        <dbReference type="SAM" id="MobiDB-lite"/>
    </source>
</evidence>
<protein>
    <recommendedName>
        <fullName evidence="10">Ribonuclease A-domain domain-containing protein</fullName>
    </recommendedName>
</protein>
<dbReference type="CDD" id="cd06265">
    <property type="entry name" value="RNase_A_canonical"/>
    <property type="match status" value="1"/>
</dbReference>
<dbReference type="Proteomes" id="UP000314987">
    <property type="component" value="Unassembled WGS sequence"/>
</dbReference>
<dbReference type="SMART" id="SM00092">
    <property type="entry name" value="RNAse_Pc"/>
    <property type="match status" value="1"/>
</dbReference>
<keyword evidence="6 8" id="KW-0378">Hydrolase</keyword>
<name>A0A4X2LYJ2_VOMUR</name>
<dbReference type="RefSeq" id="XP_027698992.1">
    <property type="nucleotide sequence ID" value="XM_027843191.1"/>
</dbReference>
<dbReference type="FunFam" id="3.10.130.10:FF:000001">
    <property type="entry name" value="Ribonuclease pancreatic"/>
    <property type="match status" value="1"/>
</dbReference>
<dbReference type="Gene3D" id="3.10.130.10">
    <property type="entry name" value="Ribonuclease A-like domain"/>
    <property type="match status" value="1"/>
</dbReference>
<dbReference type="Ensembl" id="ENSVURT00010029678.1">
    <property type="protein sequence ID" value="ENSVURP00010026062.1"/>
    <property type="gene ID" value="ENSVURG00010019973.1"/>
</dbReference>
<evidence type="ECO:0000256" key="6">
    <source>
        <dbReference type="ARBA" id="ARBA00022801"/>
    </source>
</evidence>
<comment type="similarity">
    <text evidence="2 8">Belongs to the pancreatic ribonuclease family.</text>
</comment>
<dbReference type="PANTHER" id="PTHR11437:SF24">
    <property type="entry name" value="RIBONUCLEASE PANCREATIC"/>
    <property type="match status" value="1"/>
</dbReference>
<proteinExistence type="inferred from homology"/>
<dbReference type="GeneTree" id="ENSGT00940000160869"/>
<dbReference type="RefSeq" id="XP_027698991.1">
    <property type="nucleotide sequence ID" value="XM_027843190.1"/>
</dbReference>
<keyword evidence="3" id="KW-0964">Secreted</keyword>
<evidence type="ECO:0000256" key="2">
    <source>
        <dbReference type="ARBA" id="ARBA00005600"/>
    </source>
</evidence>
<dbReference type="InterPro" id="IPR023411">
    <property type="entry name" value="RNaseA_AS"/>
</dbReference>
<dbReference type="GO" id="GO:0004540">
    <property type="term" value="F:RNA nuclease activity"/>
    <property type="evidence" value="ECO:0007669"/>
    <property type="project" value="TreeGrafter"/>
</dbReference>
<evidence type="ECO:0000313" key="11">
    <source>
        <dbReference type="Ensembl" id="ENSVURP00010026062.1"/>
    </source>
</evidence>
<reference evidence="12" key="1">
    <citation type="submission" date="2018-12" db="EMBL/GenBank/DDBJ databases">
        <authorList>
            <person name="Yazar S."/>
        </authorList>
    </citation>
    <scope>NUCLEOTIDE SEQUENCE [LARGE SCALE GENOMIC DNA]</scope>
</reference>
<feature type="domain" description="Ribonuclease A-domain" evidence="10">
    <location>
        <begin position="26"/>
        <end position="152"/>
    </location>
</feature>
<evidence type="ECO:0000256" key="1">
    <source>
        <dbReference type="ARBA" id="ARBA00004613"/>
    </source>
</evidence>
<reference evidence="11" key="3">
    <citation type="submission" date="2025-09" db="UniProtKB">
        <authorList>
            <consortium name="Ensembl"/>
        </authorList>
    </citation>
    <scope>IDENTIFICATION</scope>
</reference>
<dbReference type="PROSITE" id="PS00127">
    <property type="entry name" value="RNASE_PANCREATIC"/>
    <property type="match status" value="1"/>
</dbReference>
<dbReference type="InterPro" id="IPR023412">
    <property type="entry name" value="RNaseA_domain"/>
</dbReference>
<keyword evidence="5 8" id="KW-0255">Endonuclease</keyword>
<evidence type="ECO:0000256" key="3">
    <source>
        <dbReference type="ARBA" id="ARBA00022525"/>
    </source>
</evidence>
<dbReference type="SUPFAM" id="SSF54076">
    <property type="entry name" value="RNase A-like"/>
    <property type="match status" value="1"/>
</dbReference>
<dbReference type="STRING" id="29139.ENSVURP00010026062"/>
<dbReference type="Pfam" id="PF00074">
    <property type="entry name" value="RnaseA"/>
    <property type="match status" value="1"/>
</dbReference>
<dbReference type="PRINTS" id="PR00794">
    <property type="entry name" value="RIBONUCLEASE"/>
</dbReference>
<dbReference type="AlphaFoldDB" id="A0A4X2LYJ2"/>
<dbReference type="InterPro" id="IPR036816">
    <property type="entry name" value="RNaseA-like_dom_sf"/>
</dbReference>
<sequence>MIPEKSLLLLSLLALLVLGLSQRSLAESQEEKFRRQHVDSGNKGNPGKKYCDQMMAKRGMTKGKCKPVNTFVHESYQKIQDICHEASTPCANPNMHNCHKSAHPLRITQCRLKGGSKPGKCRYLVKNANKHVTVTVACGGKPLKPIHLDPPK</sequence>
<evidence type="ECO:0000259" key="10">
    <source>
        <dbReference type="SMART" id="SM00092"/>
    </source>
</evidence>